<name>A0A2T2NRD5_CORCC</name>
<organism evidence="1 2">
    <name type="scientific">Corynespora cassiicola Philippines</name>
    <dbReference type="NCBI Taxonomy" id="1448308"/>
    <lineage>
        <taxon>Eukaryota</taxon>
        <taxon>Fungi</taxon>
        <taxon>Dikarya</taxon>
        <taxon>Ascomycota</taxon>
        <taxon>Pezizomycotina</taxon>
        <taxon>Dothideomycetes</taxon>
        <taxon>Pleosporomycetidae</taxon>
        <taxon>Pleosporales</taxon>
        <taxon>Corynesporascaceae</taxon>
        <taxon>Corynespora</taxon>
    </lineage>
</organism>
<proteinExistence type="predicted"/>
<keyword evidence="2" id="KW-1185">Reference proteome</keyword>
<dbReference type="Proteomes" id="UP000240883">
    <property type="component" value="Unassembled WGS sequence"/>
</dbReference>
<dbReference type="AlphaFoldDB" id="A0A2T2NRD5"/>
<evidence type="ECO:0000313" key="2">
    <source>
        <dbReference type="Proteomes" id="UP000240883"/>
    </source>
</evidence>
<accession>A0A2T2NRD5</accession>
<sequence>MFLFNPKKARAMEKMKGRYGRVGTEEEWRNSDNTRDVYRPEKTVTIKNYSSEFKNEHLVHRGLVFIKDNWWPEFCQSANKDNFYDVLFDQYLFSEDGLLDFYHPAYRTLHQLLVSEVLYLVGYMHIVEVFGENKVLNWKTRWANPKDGVVYILIYNPQAKEQRFGISSPENGWLDNRNELNYLRRDRDKEQIYTHRTKYWLRPEVDGEDDEMATESDSGSGVINKVLNRIVQEAAGKISSTIFEDSDLEVIRWSSPKKTTHERSEIDDEYWFLVDANMRDGPQNNGYLYRVEDSQPTKKHWFSFWL</sequence>
<reference evidence="1 2" key="1">
    <citation type="journal article" date="2018" name="Front. Microbiol.">
        <title>Genome-Wide Analysis of Corynespora cassiicola Leaf Fall Disease Putative Effectors.</title>
        <authorList>
            <person name="Lopez D."/>
            <person name="Ribeiro S."/>
            <person name="Label P."/>
            <person name="Fumanal B."/>
            <person name="Venisse J.S."/>
            <person name="Kohler A."/>
            <person name="de Oliveira R.R."/>
            <person name="Labutti K."/>
            <person name="Lipzen A."/>
            <person name="Lail K."/>
            <person name="Bauer D."/>
            <person name="Ohm R.A."/>
            <person name="Barry K.W."/>
            <person name="Spatafora J."/>
            <person name="Grigoriev I.V."/>
            <person name="Martin F.M."/>
            <person name="Pujade-Renaud V."/>
        </authorList>
    </citation>
    <scope>NUCLEOTIDE SEQUENCE [LARGE SCALE GENOMIC DNA]</scope>
    <source>
        <strain evidence="1 2">Philippines</strain>
    </source>
</reference>
<protein>
    <submittedName>
        <fullName evidence="1">Uncharacterized protein</fullName>
    </submittedName>
</protein>
<evidence type="ECO:0000313" key="1">
    <source>
        <dbReference type="EMBL" id="PSN67939.1"/>
    </source>
</evidence>
<gene>
    <name evidence="1" type="ORF">BS50DRAFT_665377</name>
</gene>
<dbReference type="EMBL" id="KZ678134">
    <property type="protein sequence ID" value="PSN67939.1"/>
    <property type="molecule type" value="Genomic_DNA"/>
</dbReference>